<evidence type="ECO:0000313" key="4">
    <source>
        <dbReference type="Proteomes" id="UP000747542"/>
    </source>
</evidence>
<dbReference type="Proteomes" id="UP000747542">
    <property type="component" value="Unassembled WGS sequence"/>
</dbReference>
<feature type="non-terminal residue" evidence="3">
    <location>
        <position position="1"/>
    </location>
</feature>
<sequence length="314" mass="35033">MGVNSGHRVVVSWVLLLALASTVSALSPLHPLDSFYQSDSPRQQSTRTETTTITASEAKTINTSLSPISSEDKTTNTSFPSNSSEAKTTNTTLPPTFSSVHNSTASFQNLARLSSQGRELLCNQTLQEVIVNKAKVIMSIIDDFKNDYVRNKFKTDWDFIDSFFDPSTDKDYVKVCDASECAEVLPTLPTPPHHPPTTQEEAKEQLANITGWVQQYIIAMEQVFLDQSLTEDIFQENIDDVYRLLEGLTRVLTQGVEDCHAVADDAIVRQLASKIYTSTNTFLINQRGFRSLRQCRQGLQYIVDVFSSSSDKDL</sequence>
<evidence type="ECO:0000313" key="3">
    <source>
        <dbReference type="EMBL" id="KAG7165365.1"/>
    </source>
</evidence>
<evidence type="ECO:0000256" key="1">
    <source>
        <dbReference type="SAM" id="MobiDB-lite"/>
    </source>
</evidence>
<protein>
    <submittedName>
        <fullName evidence="3">Uncharacterized protein</fullName>
    </submittedName>
</protein>
<evidence type="ECO:0000256" key="2">
    <source>
        <dbReference type="SAM" id="SignalP"/>
    </source>
</evidence>
<feature type="chain" id="PRO_5035277246" evidence="2">
    <location>
        <begin position="26"/>
        <end position="314"/>
    </location>
</feature>
<dbReference type="OrthoDB" id="6361495at2759"/>
<name>A0A8J5MUY0_HOMAM</name>
<comment type="caution">
    <text evidence="3">The sequence shown here is derived from an EMBL/GenBank/DDBJ whole genome shotgun (WGS) entry which is preliminary data.</text>
</comment>
<proteinExistence type="predicted"/>
<feature type="region of interest" description="Disordered" evidence="1">
    <location>
        <begin position="64"/>
        <end position="97"/>
    </location>
</feature>
<keyword evidence="4" id="KW-1185">Reference proteome</keyword>
<keyword evidence="2" id="KW-0732">Signal</keyword>
<gene>
    <name evidence="3" type="ORF">Hamer_G007183</name>
</gene>
<accession>A0A8J5MUY0</accession>
<organism evidence="3 4">
    <name type="scientific">Homarus americanus</name>
    <name type="common">American lobster</name>
    <dbReference type="NCBI Taxonomy" id="6706"/>
    <lineage>
        <taxon>Eukaryota</taxon>
        <taxon>Metazoa</taxon>
        <taxon>Ecdysozoa</taxon>
        <taxon>Arthropoda</taxon>
        <taxon>Crustacea</taxon>
        <taxon>Multicrustacea</taxon>
        <taxon>Malacostraca</taxon>
        <taxon>Eumalacostraca</taxon>
        <taxon>Eucarida</taxon>
        <taxon>Decapoda</taxon>
        <taxon>Pleocyemata</taxon>
        <taxon>Astacidea</taxon>
        <taxon>Nephropoidea</taxon>
        <taxon>Nephropidae</taxon>
        <taxon>Homarus</taxon>
    </lineage>
</organism>
<feature type="signal peptide" evidence="2">
    <location>
        <begin position="1"/>
        <end position="25"/>
    </location>
</feature>
<reference evidence="3" key="1">
    <citation type="journal article" date="2021" name="Sci. Adv.">
        <title>The American lobster genome reveals insights on longevity, neural, and immune adaptations.</title>
        <authorList>
            <person name="Polinski J.M."/>
            <person name="Zimin A.V."/>
            <person name="Clark K.F."/>
            <person name="Kohn A.B."/>
            <person name="Sadowski N."/>
            <person name="Timp W."/>
            <person name="Ptitsyn A."/>
            <person name="Khanna P."/>
            <person name="Romanova D.Y."/>
            <person name="Williams P."/>
            <person name="Greenwood S.J."/>
            <person name="Moroz L.L."/>
            <person name="Walt D.R."/>
            <person name="Bodnar A.G."/>
        </authorList>
    </citation>
    <scope>NUCLEOTIDE SEQUENCE</scope>
    <source>
        <strain evidence="3">GMGI-L3</strain>
    </source>
</reference>
<dbReference type="EMBL" id="JAHLQT010024345">
    <property type="protein sequence ID" value="KAG7165365.1"/>
    <property type="molecule type" value="Genomic_DNA"/>
</dbReference>
<dbReference type="AlphaFoldDB" id="A0A8J5MUY0"/>